<dbReference type="AlphaFoldDB" id="A0A2A6CEF2"/>
<dbReference type="OrthoDB" id="1055148at2759"/>
<feature type="binding site" description="axial binding residue" evidence="7">
    <location>
        <position position="455"/>
    </location>
    <ligand>
        <name>heme</name>
        <dbReference type="ChEBI" id="CHEBI:30413"/>
    </ligand>
    <ligandPart>
        <name>Fe</name>
        <dbReference type="ChEBI" id="CHEBI:18248"/>
    </ligandPart>
</feature>
<protein>
    <submittedName>
        <fullName evidence="9">Cytochrome P450</fullName>
    </submittedName>
</protein>
<evidence type="ECO:0000313" key="9">
    <source>
        <dbReference type="EnsemblMetazoa" id="PPA04840.1"/>
    </source>
</evidence>
<dbReference type="InterPro" id="IPR036396">
    <property type="entry name" value="Cyt_P450_sf"/>
</dbReference>
<dbReference type="PROSITE" id="PS00086">
    <property type="entry name" value="CYTOCHROME_P450"/>
    <property type="match status" value="1"/>
</dbReference>
<keyword evidence="5 7" id="KW-0408">Iron</keyword>
<evidence type="ECO:0000256" key="3">
    <source>
        <dbReference type="ARBA" id="ARBA00022723"/>
    </source>
</evidence>
<evidence type="ECO:0000256" key="2">
    <source>
        <dbReference type="ARBA" id="ARBA00010617"/>
    </source>
</evidence>
<keyword evidence="10" id="KW-1185">Reference proteome</keyword>
<evidence type="ECO:0000313" key="10">
    <source>
        <dbReference type="Proteomes" id="UP000005239"/>
    </source>
</evidence>
<evidence type="ECO:0000256" key="8">
    <source>
        <dbReference type="RuleBase" id="RU000461"/>
    </source>
</evidence>
<comment type="similarity">
    <text evidence="2 8">Belongs to the cytochrome P450 family.</text>
</comment>
<dbReference type="PRINTS" id="PR00463">
    <property type="entry name" value="EP450I"/>
</dbReference>
<dbReference type="CDD" id="cd20617">
    <property type="entry name" value="CYP1_2-like"/>
    <property type="match status" value="1"/>
</dbReference>
<reference evidence="10" key="1">
    <citation type="journal article" date="2008" name="Nat. Genet.">
        <title>The Pristionchus pacificus genome provides a unique perspective on nematode lifestyle and parasitism.</title>
        <authorList>
            <person name="Dieterich C."/>
            <person name="Clifton S.W."/>
            <person name="Schuster L.N."/>
            <person name="Chinwalla A."/>
            <person name="Delehaunty K."/>
            <person name="Dinkelacker I."/>
            <person name="Fulton L."/>
            <person name="Fulton R."/>
            <person name="Godfrey J."/>
            <person name="Minx P."/>
            <person name="Mitreva M."/>
            <person name="Roeseler W."/>
            <person name="Tian H."/>
            <person name="Witte H."/>
            <person name="Yang S.P."/>
            <person name="Wilson R.K."/>
            <person name="Sommer R.J."/>
        </authorList>
    </citation>
    <scope>NUCLEOTIDE SEQUENCE [LARGE SCALE GENOMIC DNA]</scope>
    <source>
        <strain evidence="10">PS312</strain>
    </source>
</reference>
<evidence type="ECO:0000256" key="5">
    <source>
        <dbReference type="ARBA" id="ARBA00023004"/>
    </source>
</evidence>
<keyword evidence="6 8" id="KW-0503">Monooxygenase</keyword>
<accession>A0A2A6CEF2</accession>
<keyword evidence="4 8" id="KW-0560">Oxidoreductase</keyword>
<dbReference type="GO" id="GO:0016705">
    <property type="term" value="F:oxidoreductase activity, acting on paired donors, with incorporation or reduction of molecular oxygen"/>
    <property type="evidence" value="ECO:0007669"/>
    <property type="project" value="InterPro"/>
</dbReference>
<dbReference type="GO" id="GO:0005506">
    <property type="term" value="F:iron ion binding"/>
    <property type="evidence" value="ECO:0007669"/>
    <property type="project" value="InterPro"/>
</dbReference>
<dbReference type="Pfam" id="PF00067">
    <property type="entry name" value="p450"/>
    <property type="match status" value="1"/>
</dbReference>
<gene>
    <name evidence="9" type="primary">WBGene00094394</name>
</gene>
<dbReference type="Gene3D" id="1.10.630.10">
    <property type="entry name" value="Cytochrome P450"/>
    <property type="match status" value="1"/>
</dbReference>
<evidence type="ECO:0000256" key="4">
    <source>
        <dbReference type="ARBA" id="ARBA00023002"/>
    </source>
</evidence>
<dbReference type="FunFam" id="1.10.630.10:FF:000036">
    <property type="entry name" value="CYtochrome P450 family"/>
    <property type="match status" value="1"/>
</dbReference>
<dbReference type="PANTHER" id="PTHR24284:SF1">
    <property type="entry name" value="CYTOCHROME P450 FAMILY"/>
    <property type="match status" value="1"/>
</dbReference>
<dbReference type="Proteomes" id="UP000005239">
    <property type="component" value="Unassembled WGS sequence"/>
</dbReference>
<comment type="cofactor">
    <cofactor evidence="1 7">
        <name>heme</name>
        <dbReference type="ChEBI" id="CHEBI:30413"/>
    </cofactor>
</comment>
<dbReference type="GO" id="GO:0020037">
    <property type="term" value="F:heme binding"/>
    <property type="evidence" value="ECO:0007669"/>
    <property type="project" value="InterPro"/>
</dbReference>
<dbReference type="InterPro" id="IPR001128">
    <property type="entry name" value="Cyt_P450"/>
</dbReference>
<dbReference type="PANTHER" id="PTHR24284">
    <property type="entry name" value="CYTOCHROME P450 FAMILY"/>
    <property type="match status" value="1"/>
</dbReference>
<keyword evidence="7 8" id="KW-0349">Heme</keyword>
<dbReference type="EnsemblMetazoa" id="PPA04840.1">
    <property type="protein sequence ID" value="PPA04840.1"/>
    <property type="gene ID" value="WBGene00094394"/>
</dbReference>
<sequence>MIFTILLAGVTAYVILYYRWVRKYPPGPLPLPLIGNLYHLSAETVHEYVDKIGPDYGHCLTLFLPRPVVFFTDFDTVKEALVAKGDHFIGRSHLPPEIYLHENLMNKQRTANTIQSPQTGVVMSDGDVWKEQRRVSLKIMREHGMGQNIMEAQVNRAIDEMLAHIDNINAENTAIDMTLPLQLCFGNVITETLFGYHFKHTDLEVFEFALDAVIQFIQSMRDNIWVLLVQAWPWTKHLPLVGRKGYSEPIASISKFRHFVQEEIRKIDASFFRSQDPTNFAQSYLLEMEKNPQLNMQHLHAIVVDFWIGGVETSSTTLSWALIAFMEYPEIQEKMRSELLSVVGRERQIEMADKSSLPYFNAALTELQRWANILPFTQFHRCEKNISTKDSIIGGKLVPKDTLTMPQIYSVMRSERIFPNPGEFKPERFLEADGRTASKKHLKHFMAFGLGKRQCLGESLVRMELFLVIGNLLLNYRFEKIGPVDCTPVFGSVIFPKKHKCRVVPI</sequence>
<organism evidence="9 10">
    <name type="scientific">Pristionchus pacificus</name>
    <name type="common">Parasitic nematode worm</name>
    <dbReference type="NCBI Taxonomy" id="54126"/>
    <lineage>
        <taxon>Eukaryota</taxon>
        <taxon>Metazoa</taxon>
        <taxon>Ecdysozoa</taxon>
        <taxon>Nematoda</taxon>
        <taxon>Chromadorea</taxon>
        <taxon>Rhabditida</taxon>
        <taxon>Rhabditina</taxon>
        <taxon>Diplogasteromorpha</taxon>
        <taxon>Diplogasteroidea</taxon>
        <taxon>Neodiplogasteridae</taxon>
        <taxon>Pristionchus</taxon>
    </lineage>
</organism>
<dbReference type="InterPro" id="IPR017972">
    <property type="entry name" value="Cyt_P450_CS"/>
</dbReference>
<accession>A0A8R1U7J1</accession>
<proteinExistence type="inferred from homology"/>
<reference evidence="9" key="2">
    <citation type="submission" date="2022-06" db="UniProtKB">
        <authorList>
            <consortium name="EnsemblMetazoa"/>
        </authorList>
    </citation>
    <scope>IDENTIFICATION</scope>
    <source>
        <strain evidence="9">PS312</strain>
    </source>
</reference>
<dbReference type="InterPro" id="IPR002401">
    <property type="entry name" value="Cyt_P450_E_grp-I"/>
</dbReference>
<evidence type="ECO:0000256" key="6">
    <source>
        <dbReference type="ARBA" id="ARBA00023033"/>
    </source>
</evidence>
<name>A0A2A6CEF2_PRIPA</name>
<evidence type="ECO:0000256" key="1">
    <source>
        <dbReference type="ARBA" id="ARBA00001971"/>
    </source>
</evidence>
<keyword evidence="3 7" id="KW-0479">Metal-binding</keyword>
<dbReference type="PRINTS" id="PR00385">
    <property type="entry name" value="P450"/>
</dbReference>
<dbReference type="SUPFAM" id="SSF48264">
    <property type="entry name" value="Cytochrome P450"/>
    <property type="match status" value="1"/>
</dbReference>
<evidence type="ECO:0000256" key="7">
    <source>
        <dbReference type="PIRSR" id="PIRSR602401-1"/>
    </source>
</evidence>
<dbReference type="GO" id="GO:0004497">
    <property type="term" value="F:monooxygenase activity"/>
    <property type="evidence" value="ECO:0007669"/>
    <property type="project" value="UniProtKB-KW"/>
</dbReference>